<organism evidence="2 3">
    <name type="scientific">Lichenifustis flavocetrariae</name>
    <dbReference type="NCBI Taxonomy" id="2949735"/>
    <lineage>
        <taxon>Bacteria</taxon>
        <taxon>Pseudomonadati</taxon>
        <taxon>Pseudomonadota</taxon>
        <taxon>Alphaproteobacteria</taxon>
        <taxon>Hyphomicrobiales</taxon>
        <taxon>Lichenihabitantaceae</taxon>
        <taxon>Lichenifustis</taxon>
    </lineage>
</organism>
<comment type="caution">
    <text evidence="2">The sequence shown here is derived from an EMBL/GenBank/DDBJ whole genome shotgun (WGS) entry which is preliminary data.</text>
</comment>
<feature type="domain" description="Cupin type-2" evidence="1">
    <location>
        <begin position="33"/>
        <end position="88"/>
    </location>
</feature>
<keyword evidence="3" id="KW-1185">Reference proteome</keyword>
<name>A0AA42CHE5_9HYPH</name>
<dbReference type="InterPro" id="IPR014710">
    <property type="entry name" value="RmlC-like_jellyroll"/>
</dbReference>
<evidence type="ECO:0000313" key="3">
    <source>
        <dbReference type="Proteomes" id="UP001165667"/>
    </source>
</evidence>
<dbReference type="InterPro" id="IPR011051">
    <property type="entry name" value="RmlC_Cupin_sf"/>
</dbReference>
<protein>
    <submittedName>
        <fullName evidence="2">Cupin domain-containing protein</fullName>
    </submittedName>
</protein>
<evidence type="ECO:0000313" key="2">
    <source>
        <dbReference type="EMBL" id="MCW6507189.1"/>
    </source>
</evidence>
<dbReference type="RefSeq" id="WP_282583559.1">
    <property type="nucleotide sequence ID" value="NZ_JAMOIM010000002.1"/>
</dbReference>
<dbReference type="AlphaFoldDB" id="A0AA42CHE5"/>
<dbReference type="EMBL" id="JAMOIM010000002">
    <property type="protein sequence ID" value="MCW6507189.1"/>
    <property type="molecule type" value="Genomic_DNA"/>
</dbReference>
<reference evidence="2" key="1">
    <citation type="submission" date="2022-05" db="EMBL/GenBank/DDBJ databases">
        <authorList>
            <person name="Pankratov T."/>
        </authorList>
    </citation>
    <scope>NUCLEOTIDE SEQUENCE</scope>
    <source>
        <strain evidence="2">BP6-180914</strain>
    </source>
</reference>
<gene>
    <name evidence="2" type="ORF">M8523_04050</name>
</gene>
<dbReference type="InterPro" id="IPR013096">
    <property type="entry name" value="Cupin_2"/>
</dbReference>
<dbReference type="Proteomes" id="UP001165667">
    <property type="component" value="Unassembled WGS sequence"/>
</dbReference>
<dbReference type="SUPFAM" id="SSF51182">
    <property type="entry name" value="RmlC-like cupins"/>
    <property type="match status" value="1"/>
</dbReference>
<evidence type="ECO:0000259" key="1">
    <source>
        <dbReference type="Pfam" id="PF07883"/>
    </source>
</evidence>
<proteinExistence type="predicted"/>
<dbReference type="Gene3D" id="2.60.120.10">
    <property type="entry name" value="Jelly Rolls"/>
    <property type="match status" value="1"/>
</dbReference>
<sequence>MDEILDFGALFERLVADGERQHHVITGGVDVRLVRVEGGAAGRWDRHDDTAETVIVWSGTFDVAFRDHSISLHPGQCCAIPIGLDHKGTSSNGAEVILFKSASSAT</sequence>
<dbReference type="Pfam" id="PF07883">
    <property type="entry name" value="Cupin_2"/>
    <property type="match status" value="1"/>
</dbReference>
<accession>A0AA42CHE5</accession>